<evidence type="ECO:0000256" key="5">
    <source>
        <dbReference type="ARBA" id="ARBA00022989"/>
    </source>
</evidence>
<evidence type="ECO:0000256" key="7">
    <source>
        <dbReference type="SAM" id="Phobius"/>
    </source>
</evidence>
<gene>
    <name evidence="9" type="ORF">Tsubulata_044072</name>
</gene>
<dbReference type="Proteomes" id="UP001141552">
    <property type="component" value="Unassembled WGS sequence"/>
</dbReference>
<feature type="domain" description="S1 motif" evidence="8">
    <location>
        <begin position="639"/>
        <end position="707"/>
    </location>
</feature>
<keyword evidence="4" id="KW-0029">Amino-acid transport</keyword>
<keyword evidence="2" id="KW-0813">Transport</keyword>
<evidence type="ECO:0000256" key="2">
    <source>
        <dbReference type="ARBA" id="ARBA00022448"/>
    </source>
</evidence>
<dbReference type="GO" id="GO:0009507">
    <property type="term" value="C:chloroplast"/>
    <property type="evidence" value="ECO:0007669"/>
    <property type="project" value="TreeGrafter"/>
</dbReference>
<feature type="transmembrane region" description="Helical" evidence="7">
    <location>
        <begin position="91"/>
        <end position="108"/>
    </location>
</feature>
<dbReference type="Pfam" id="PF01490">
    <property type="entry name" value="Aa_trans"/>
    <property type="match status" value="1"/>
</dbReference>
<dbReference type="InterPro" id="IPR044967">
    <property type="entry name" value="PTAC10"/>
</dbReference>
<protein>
    <recommendedName>
        <fullName evidence="8">S1 motif domain-containing protein</fullName>
    </recommendedName>
</protein>
<dbReference type="SUPFAM" id="SSF50249">
    <property type="entry name" value="Nucleic acid-binding proteins"/>
    <property type="match status" value="1"/>
</dbReference>
<name>A0A9Q0FDD2_9ROSI</name>
<evidence type="ECO:0000256" key="1">
    <source>
        <dbReference type="ARBA" id="ARBA00004370"/>
    </source>
</evidence>
<proteinExistence type="predicted"/>
<keyword evidence="10" id="KW-1185">Reference proteome</keyword>
<evidence type="ECO:0000256" key="4">
    <source>
        <dbReference type="ARBA" id="ARBA00022970"/>
    </source>
</evidence>
<dbReference type="GO" id="GO:0016020">
    <property type="term" value="C:membrane"/>
    <property type="evidence" value="ECO:0007669"/>
    <property type="project" value="UniProtKB-SubCell"/>
</dbReference>
<evidence type="ECO:0000313" key="9">
    <source>
        <dbReference type="EMBL" id="KAJ4828650.1"/>
    </source>
</evidence>
<dbReference type="EMBL" id="JAKUCV010006117">
    <property type="protein sequence ID" value="KAJ4828650.1"/>
    <property type="molecule type" value="Genomic_DNA"/>
</dbReference>
<dbReference type="InterPro" id="IPR003029">
    <property type="entry name" value="S1_domain"/>
</dbReference>
<feature type="transmembrane region" description="Helical" evidence="7">
    <location>
        <begin position="114"/>
        <end position="135"/>
    </location>
</feature>
<comment type="subcellular location">
    <subcellularLocation>
        <location evidence="1">Membrane</location>
    </subcellularLocation>
</comment>
<accession>A0A9Q0FDD2</accession>
<evidence type="ECO:0000259" key="8">
    <source>
        <dbReference type="PROSITE" id="PS50126"/>
    </source>
</evidence>
<feature type="transmembrane region" description="Helical" evidence="7">
    <location>
        <begin position="202"/>
        <end position="223"/>
    </location>
</feature>
<dbReference type="GO" id="GO:0000427">
    <property type="term" value="C:plastid-encoded plastid RNA polymerase complex"/>
    <property type="evidence" value="ECO:0007669"/>
    <property type="project" value="InterPro"/>
</dbReference>
<comment type="caution">
    <text evidence="9">The sequence shown here is derived from an EMBL/GenBank/DDBJ whole genome shotgun (WGS) entry which is preliminary data.</text>
</comment>
<feature type="transmembrane region" description="Helical" evidence="7">
    <location>
        <begin position="47"/>
        <end position="70"/>
    </location>
</feature>
<dbReference type="OrthoDB" id="514964at2759"/>
<evidence type="ECO:0000313" key="10">
    <source>
        <dbReference type="Proteomes" id="UP001141552"/>
    </source>
</evidence>
<dbReference type="InterPro" id="IPR012340">
    <property type="entry name" value="NA-bd_OB-fold"/>
</dbReference>
<evidence type="ECO:0000256" key="6">
    <source>
        <dbReference type="ARBA" id="ARBA00023136"/>
    </source>
</evidence>
<reference evidence="9" key="2">
    <citation type="journal article" date="2023" name="Plants (Basel)">
        <title>Annotation of the Turnera subulata (Passifloraceae) Draft Genome Reveals the S-Locus Evolved after the Divergence of Turneroideae from Passifloroideae in a Stepwise Manner.</title>
        <authorList>
            <person name="Henning P.M."/>
            <person name="Roalson E.H."/>
            <person name="Mir W."/>
            <person name="McCubbin A.G."/>
            <person name="Shore J.S."/>
        </authorList>
    </citation>
    <scope>NUCLEOTIDE SEQUENCE</scope>
    <source>
        <strain evidence="9">F60SS</strain>
    </source>
</reference>
<sequence>MVGSRGGCNDPIVAHYLLHMVEMHEMVPGKRFDRYHELGQYAFGERLGLWVVVPQQLMVEVGVNIVYMITGGKSLKKFHDTVCPDCKDIKTTYFIMIFASVHFVLSHLPSFNSISGVSLAAAVMSLSYSTIAWVASLHKGVAPDVQYTPRASTSTGQFFQSLSALGDVAFAFAGHNVVLEIQATMPSTPEKPSKKPMWRGCVVAYAVVALCYFPVAFIGYWTFGNDVEDNVLISLQKPRWLVAAANLFVVVHVIGSYQIFAYPVFDMVEAFLVKRMKFKPSRLLRFVTRNIYVVLHPTWVFTDGFCTHWSVKGINTSSQGLQVTDSLKRNPKHYPINPKPHPPKMLILLQTPTHFSFSSSFPLKPLNPSTVKHRHLHRHLRWQLVFPSSAGRIMPEPPRSAVYNKEEWPMLTSDGDPEVEELIGKYAPKNTQTEEEARRDNWVLRGWAPWEEIHSPESKFARTSVNEQFDEPLQNPDSIEAFRMMSPKYREKKRKELGLSELEWYKKQFEMGNIPEKLKTLWAAPMAVAHVPPRDWPPPEWEVDREELEYIREAHRIFGDRVSLEELEESKVVKDGEEVDLCLDRYKVFLKQYKEWVAANKDRLEKESYLQDQDYYPGRRRTGKDYKEGMYELPFYYPGQICEGKVTCIALYQGAFVDIGGVHDGWVPIKGNDWYWIRHHIRVGMPVLVEILAKRDPYRFRFPIELRFVFPNIDHLIFNRFEFPPIFDRGDDDPNLDLLRREAGRPPIPRVELETRPEDESLLSRHPYVDKLWQIHVAEQMILDDLEANPEKYKDIKLSELSDDDDYDEKNNVIHTKVYYKEKLFDKTILKVSVKELDLEAALAEREFHNKLRAEAKERGEEYKITKLRRNIEMDEYDFRQALGLPLEEPGMYKPESYFDLGQYDPDKPLFRYDYFNIEPEGTEKRRRESMRERHNKGVVGKGTLWSEASYEDVIEQKMKREALSDSEQDVAYGDSSYSYEIVHDASARRRRDNFRGRRGGKSKRR</sequence>
<feature type="transmembrane region" description="Helical" evidence="7">
    <location>
        <begin position="286"/>
        <end position="302"/>
    </location>
</feature>
<dbReference type="PANTHER" id="PTHR36371:SF1">
    <property type="entry name" value="PROTEIN PLASTID TRANSCRIPTIONALLY ACTIVE 10"/>
    <property type="match status" value="1"/>
</dbReference>
<dbReference type="InterPro" id="IPR013057">
    <property type="entry name" value="AA_transpt_TM"/>
</dbReference>
<dbReference type="PROSITE" id="PS50126">
    <property type="entry name" value="S1"/>
    <property type="match status" value="1"/>
</dbReference>
<dbReference type="AlphaFoldDB" id="A0A9Q0FDD2"/>
<organism evidence="9 10">
    <name type="scientific">Turnera subulata</name>
    <dbReference type="NCBI Taxonomy" id="218843"/>
    <lineage>
        <taxon>Eukaryota</taxon>
        <taxon>Viridiplantae</taxon>
        <taxon>Streptophyta</taxon>
        <taxon>Embryophyta</taxon>
        <taxon>Tracheophyta</taxon>
        <taxon>Spermatophyta</taxon>
        <taxon>Magnoliopsida</taxon>
        <taxon>eudicotyledons</taxon>
        <taxon>Gunneridae</taxon>
        <taxon>Pentapetalae</taxon>
        <taxon>rosids</taxon>
        <taxon>fabids</taxon>
        <taxon>Malpighiales</taxon>
        <taxon>Passifloraceae</taxon>
        <taxon>Turnera</taxon>
    </lineage>
</organism>
<reference evidence="9" key="1">
    <citation type="submission" date="2022-02" db="EMBL/GenBank/DDBJ databases">
        <authorList>
            <person name="Henning P.M."/>
            <person name="McCubbin A.G."/>
            <person name="Shore J.S."/>
        </authorList>
    </citation>
    <scope>NUCLEOTIDE SEQUENCE</scope>
    <source>
        <strain evidence="9">F60SS</strain>
        <tissue evidence="9">Leaves</tissue>
    </source>
</reference>
<dbReference type="GO" id="GO:0006865">
    <property type="term" value="P:amino acid transport"/>
    <property type="evidence" value="ECO:0007669"/>
    <property type="project" value="UniProtKB-KW"/>
</dbReference>
<feature type="transmembrane region" description="Helical" evidence="7">
    <location>
        <begin position="243"/>
        <end position="265"/>
    </location>
</feature>
<evidence type="ECO:0000256" key="3">
    <source>
        <dbReference type="ARBA" id="ARBA00022692"/>
    </source>
</evidence>
<dbReference type="PANTHER" id="PTHR36371">
    <property type="entry name" value="PROTEIN PLASTID TRANSCRIPTIONALLY ACTIVE 10"/>
    <property type="match status" value="1"/>
</dbReference>
<keyword evidence="6 7" id="KW-0472">Membrane</keyword>
<keyword evidence="3 7" id="KW-0812">Transmembrane</keyword>
<dbReference type="GO" id="GO:0003723">
    <property type="term" value="F:RNA binding"/>
    <property type="evidence" value="ECO:0007669"/>
    <property type="project" value="InterPro"/>
</dbReference>
<keyword evidence="5 7" id="KW-1133">Transmembrane helix</keyword>